<protein>
    <submittedName>
        <fullName evidence="1">Zinc finger CW type PWWP domain protein 1</fullName>
    </submittedName>
</protein>
<evidence type="ECO:0000313" key="2">
    <source>
        <dbReference type="Proteomes" id="UP000017246"/>
    </source>
</evidence>
<name>A0A068Y7A7_ECHMU</name>
<dbReference type="OMA" id="HKATHYW"/>
<reference evidence="1" key="1">
    <citation type="journal article" date="2013" name="Nature">
        <title>The genomes of four tapeworm species reveal adaptations to parasitism.</title>
        <authorList>
            <person name="Tsai I.J."/>
            <person name="Zarowiecki M."/>
            <person name="Holroyd N."/>
            <person name="Garciarrubio A."/>
            <person name="Sanchez-Flores A."/>
            <person name="Brooks K.L."/>
            <person name="Tracey A."/>
            <person name="Bobes R.J."/>
            <person name="Fragoso G."/>
            <person name="Sciutto E."/>
            <person name="Aslett M."/>
            <person name="Beasley H."/>
            <person name="Bennett H.M."/>
            <person name="Cai J."/>
            <person name="Camicia F."/>
            <person name="Clark R."/>
            <person name="Cucher M."/>
            <person name="De Silva N."/>
            <person name="Day T.A."/>
            <person name="Deplazes P."/>
            <person name="Estrada K."/>
            <person name="Fernandez C."/>
            <person name="Holland P.W."/>
            <person name="Hou J."/>
            <person name="Hu S."/>
            <person name="Huckvale T."/>
            <person name="Hung S.S."/>
            <person name="Kamenetzky L."/>
            <person name="Keane J.A."/>
            <person name="Kiss F."/>
            <person name="Koziol U."/>
            <person name="Lambert O."/>
            <person name="Liu K."/>
            <person name="Luo X."/>
            <person name="Luo Y."/>
            <person name="Macchiaroli N."/>
            <person name="Nichol S."/>
            <person name="Paps J."/>
            <person name="Parkinson J."/>
            <person name="Pouchkina-Stantcheva N."/>
            <person name="Riddiford N."/>
            <person name="Rosenzvit M."/>
            <person name="Salinas G."/>
            <person name="Wasmuth J.D."/>
            <person name="Zamanian M."/>
            <person name="Zheng Y."/>
            <person name="Cai X."/>
            <person name="Soberon X."/>
            <person name="Olson P.D."/>
            <person name="Laclette J.P."/>
            <person name="Brehm K."/>
            <person name="Berriman M."/>
            <person name="Garciarrubio A."/>
            <person name="Bobes R.J."/>
            <person name="Fragoso G."/>
            <person name="Sanchez-Flores A."/>
            <person name="Estrada K."/>
            <person name="Cevallos M.A."/>
            <person name="Morett E."/>
            <person name="Gonzalez V."/>
            <person name="Portillo T."/>
            <person name="Ochoa-Leyva A."/>
            <person name="Jose M.V."/>
            <person name="Sciutto E."/>
            <person name="Landa A."/>
            <person name="Jimenez L."/>
            <person name="Valdes V."/>
            <person name="Carrero J.C."/>
            <person name="Larralde C."/>
            <person name="Morales-Montor J."/>
            <person name="Limon-Lason J."/>
            <person name="Soberon X."/>
            <person name="Laclette J.P."/>
        </authorList>
    </citation>
    <scope>NUCLEOTIDE SEQUENCE [LARGE SCALE GENOMIC DNA]</scope>
</reference>
<sequence length="294" mass="33133">MVDFDERGRYADYDPVTHKATHYWVVSLEPHVITAKRIPALCLRNYVPGTLIDETLKESKHWSRIEKAIEAAEDALKLPIHKAIVGDVSIPLVEQAVLKRPRKIPSAHQVSRAFLPQGVPPNSGGRLTIQEPLQGETFFDFPNFFLKCIPKTSTQKTSSENSNSHFAHTSGSPKMILHEQFLKNNFPGCTRSREGRNSGSYESTAEESIKSRTFCMHDSCFNKELISTTLLRGILSKDLNGHKRSNSMVNFIKGAIESKLEGRASMIRQLSVIITNLPFHLQLKPVECHTHTFK</sequence>
<gene>
    <name evidence="1" type="ORF">EmuJ_000797500</name>
</gene>
<accession>A0A068Y7A7</accession>
<reference evidence="1" key="2">
    <citation type="submission" date="2015-11" db="EMBL/GenBank/DDBJ databases">
        <authorList>
            <person name="Zhang Y."/>
            <person name="Guo Z."/>
        </authorList>
    </citation>
    <scope>NUCLEOTIDE SEQUENCE</scope>
</reference>
<dbReference type="AlphaFoldDB" id="A0A068Y7A7"/>
<organism evidence="1 2">
    <name type="scientific">Echinococcus multilocularis</name>
    <name type="common">Fox tapeworm</name>
    <dbReference type="NCBI Taxonomy" id="6211"/>
    <lineage>
        <taxon>Eukaryota</taxon>
        <taxon>Metazoa</taxon>
        <taxon>Spiralia</taxon>
        <taxon>Lophotrochozoa</taxon>
        <taxon>Platyhelminthes</taxon>
        <taxon>Cestoda</taxon>
        <taxon>Eucestoda</taxon>
        <taxon>Cyclophyllidea</taxon>
        <taxon>Taeniidae</taxon>
        <taxon>Echinococcus</taxon>
    </lineage>
</organism>
<dbReference type="EMBL" id="LN902841">
    <property type="protein sequence ID" value="CDS40396.1"/>
    <property type="molecule type" value="Genomic_DNA"/>
</dbReference>
<proteinExistence type="predicted"/>
<keyword evidence="2" id="KW-1185">Reference proteome</keyword>
<dbReference type="OrthoDB" id="5964980at2759"/>
<evidence type="ECO:0000313" key="1">
    <source>
        <dbReference type="EMBL" id="CDS40396.1"/>
    </source>
</evidence>
<dbReference type="Proteomes" id="UP000017246">
    <property type="component" value="Unassembled WGS sequence"/>
</dbReference>